<dbReference type="FunFam" id="1.10.418.10:FF:000059">
    <property type="entry name" value="RIKEN cDNA 6430531B16 gene"/>
    <property type="match status" value="1"/>
</dbReference>
<evidence type="ECO:0000259" key="2">
    <source>
        <dbReference type="PROSITE" id="PS50021"/>
    </source>
</evidence>
<dbReference type="InterPro" id="IPR052111">
    <property type="entry name" value="Spermatogenesis_Ciliary_MAP"/>
</dbReference>
<feature type="coiled-coil region" evidence="1">
    <location>
        <begin position="160"/>
        <end position="201"/>
    </location>
</feature>
<evidence type="ECO:0000313" key="3">
    <source>
        <dbReference type="EMBL" id="KAJ8950483.1"/>
    </source>
</evidence>
<dbReference type="Gene3D" id="1.10.418.10">
    <property type="entry name" value="Calponin-like domain"/>
    <property type="match status" value="1"/>
</dbReference>
<evidence type="ECO:0000256" key="1">
    <source>
        <dbReference type="SAM" id="Coils"/>
    </source>
</evidence>
<dbReference type="PANTHER" id="PTHR12509">
    <property type="entry name" value="SPERMATOGENESIS-ASSOCIATED 4-RELATED"/>
    <property type="match status" value="1"/>
</dbReference>
<sequence>MDLDCDELYKWIDEHPITRQKRNINRDFADAVPLAEILKQHYPKLVDLHNYSPRNSFSQKLINWDILNKRVLSKIGINISSTSMEQLAKGTPGAIEKLLSNIKIKLDSKASGDNNTTVLDDKVYYLENASNFSSKDGIVPVKIKNGLKTVDRKMVSNEVFEKMEKDIAEKDETISVLENKIEHLENLMAVKEERIKDLTQQLQTVVNVTTSQSNLSSPKTRFFNKIF</sequence>
<dbReference type="GO" id="GO:0051493">
    <property type="term" value="P:regulation of cytoskeleton organization"/>
    <property type="evidence" value="ECO:0007669"/>
    <property type="project" value="TreeGrafter"/>
</dbReference>
<organism evidence="3 4">
    <name type="scientific">Rhamnusium bicolor</name>
    <dbReference type="NCBI Taxonomy" id="1586634"/>
    <lineage>
        <taxon>Eukaryota</taxon>
        <taxon>Metazoa</taxon>
        <taxon>Ecdysozoa</taxon>
        <taxon>Arthropoda</taxon>
        <taxon>Hexapoda</taxon>
        <taxon>Insecta</taxon>
        <taxon>Pterygota</taxon>
        <taxon>Neoptera</taxon>
        <taxon>Endopterygota</taxon>
        <taxon>Coleoptera</taxon>
        <taxon>Polyphaga</taxon>
        <taxon>Cucujiformia</taxon>
        <taxon>Chrysomeloidea</taxon>
        <taxon>Cerambycidae</taxon>
        <taxon>Lepturinae</taxon>
        <taxon>Rhagiini</taxon>
        <taxon>Rhamnusium</taxon>
    </lineage>
</organism>
<dbReference type="GO" id="GO:0008017">
    <property type="term" value="F:microtubule binding"/>
    <property type="evidence" value="ECO:0007669"/>
    <property type="project" value="TreeGrafter"/>
</dbReference>
<dbReference type="Pfam" id="PF06294">
    <property type="entry name" value="CH_2"/>
    <property type="match status" value="1"/>
</dbReference>
<dbReference type="InterPro" id="IPR010441">
    <property type="entry name" value="CH_2"/>
</dbReference>
<feature type="domain" description="Calponin-homology (CH)" evidence="2">
    <location>
        <begin position="2"/>
        <end position="107"/>
    </location>
</feature>
<accession>A0AAV8YI23</accession>
<dbReference type="PANTHER" id="PTHR12509:SF9">
    <property type="entry name" value="SPERM FLAGELLAR PROTEIN 1 ISOFORM X1"/>
    <property type="match status" value="1"/>
</dbReference>
<protein>
    <recommendedName>
        <fullName evidence="2">Calponin-homology (CH) domain-containing protein</fullName>
    </recommendedName>
</protein>
<dbReference type="SUPFAM" id="SSF47576">
    <property type="entry name" value="Calponin-homology domain, CH-domain"/>
    <property type="match status" value="1"/>
</dbReference>
<dbReference type="AlphaFoldDB" id="A0AAV8YI23"/>
<comment type="caution">
    <text evidence="3">The sequence shown here is derived from an EMBL/GenBank/DDBJ whole genome shotgun (WGS) entry which is preliminary data.</text>
</comment>
<keyword evidence="4" id="KW-1185">Reference proteome</keyword>
<proteinExistence type="predicted"/>
<dbReference type="EMBL" id="JANEYF010002172">
    <property type="protein sequence ID" value="KAJ8950483.1"/>
    <property type="molecule type" value="Genomic_DNA"/>
</dbReference>
<dbReference type="Proteomes" id="UP001162156">
    <property type="component" value="Unassembled WGS sequence"/>
</dbReference>
<gene>
    <name evidence="3" type="ORF">NQ314_007870</name>
</gene>
<evidence type="ECO:0000313" key="4">
    <source>
        <dbReference type="Proteomes" id="UP001162156"/>
    </source>
</evidence>
<dbReference type="PROSITE" id="PS50021">
    <property type="entry name" value="CH"/>
    <property type="match status" value="1"/>
</dbReference>
<dbReference type="GO" id="GO:0005930">
    <property type="term" value="C:axoneme"/>
    <property type="evidence" value="ECO:0007669"/>
    <property type="project" value="TreeGrafter"/>
</dbReference>
<dbReference type="InterPro" id="IPR001715">
    <property type="entry name" value="CH_dom"/>
</dbReference>
<reference evidence="3" key="1">
    <citation type="journal article" date="2023" name="Insect Mol. Biol.">
        <title>Genome sequencing provides insights into the evolution of gene families encoding plant cell wall-degrading enzymes in longhorned beetles.</title>
        <authorList>
            <person name="Shin N.R."/>
            <person name="Okamura Y."/>
            <person name="Kirsch R."/>
            <person name="Pauchet Y."/>
        </authorList>
    </citation>
    <scope>NUCLEOTIDE SEQUENCE</scope>
    <source>
        <strain evidence="3">RBIC_L_NR</strain>
    </source>
</reference>
<name>A0AAV8YI23_9CUCU</name>
<dbReference type="InterPro" id="IPR036872">
    <property type="entry name" value="CH_dom_sf"/>
</dbReference>
<keyword evidence="1" id="KW-0175">Coiled coil</keyword>